<name>A0A392RW39_9FABA</name>
<proteinExistence type="predicted"/>
<organism evidence="2 3">
    <name type="scientific">Trifolium medium</name>
    <dbReference type="NCBI Taxonomy" id="97028"/>
    <lineage>
        <taxon>Eukaryota</taxon>
        <taxon>Viridiplantae</taxon>
        <taxon>Streptophyta</taxon>
        <taxon>Embryophyta</taxon>
        <taxon>Tracheophyta</taxon>
        <taxon>Spermatophyta</taxon>
        <taxon>Magnoliopsida</taxon>
        <taxon>eudicotyledons</taxon>
        <taxon>Gunneridae</taxon>
        <taxon>Pentapetalae</taxon>
        <taxon>rosids</taxon>
        <taxon>fabids</taxon>
        <taxon>Fabales</taxon>
        <taxon>Fabaceae</taxon>
        <taxon>Papilionoideae</taxon>
        <taxon>50 kb inversion clade</taxon>
        <taxon>NPAAA clade</taxon>
        <taxon>Hologalegina</taxon>
        <taxon>IRL clade</taxon>
        <taxon>Trifolieae</taxon>
        <taxon>Trifolium</taxon>
    </lineage>
</organism>
<evidence type="ECO:0000313" key="2">
    <source>
        <dbReference type="EMBL" id="MCI40284.1"/>
    </source>
</evidence>
<protein>
    <submittedName>
        <fullName evidence="2">Uncharacterized protein</fullName>
    </submittedName>
</protein>
<comment type="caution">
    <text evidence="2">The sequence shown here is derived from an EMBL/GenBank/DDBJ whole genome shotgun (WGS) entry which is preliminary data.</text>
</comment>
<evidence type="ECO:0000256" key="1">
    <source>
        <dbReference type="SAM" id="MobiDB-lite"/>
    </source>
</evidence>
<dbReference type="AlphaFoldDB" id="A0A392RW39"/>
<dbReference type="Proteomes" id="UP000265520">
    <property type="component" value="Unassembled WGS sequence"/>
</dbReference>
<accession>A0A392RW39</accession>
<feature type="compositionally biased region" description="Basic and acidic residues" evidence="1">
    <location>
        <begin position="61"/>
        <end position="77"/>
    </location>
</feature>
<keyword evidence="3" id="KW-1185">Reference proteome</keyword>
<dbReference type="EMBL" id="LXQA010277910">
    <property type="protein sequence ID" value="MCI40284.1"/>
    <property type="molecule type" value="Genomic_DNA"/>
</dbReference>
<feature type="region of interest" description="Disordered" evidence="1">
    <location>
        <begin position="54"/>
        <end position="85"/>
    </location>
</feature>
<sequence length="85" mass="9524">VNDPLSTSPMNSNKEEARRNSVIETWSMKKPPSTHEHTHNKGVSAPISSMITRQAGRNCRPSHDPTTEEVVGREHGHQIRKKTSL</sequence>
<reference evidence="2 3" key="1">
    <citation type="journal article" date="2018" name="Front. Plant Sci.">
        <title>Red Clover (Trifolium pratense) and Zigzag Clover (T. medium) - A Picture of Genomic Similarities and Differences.</title>
        <authorList>
            <person name="Dluhosova J."/>
            <person name="Istvanek J."/>
            <person name="Nedelnik J."/>
            <person name="Repkova J."/>
        </authorList>
    </citation>
    <scope>NUCLEOTIDE SEQUENCE [LARGE SCALE GENOMIC DNA]</scope>
    <source>
        <strain evidence="3">cv. 10/8</strain>
        <tissue evidence="2">Leaf</tissue>
    </source>
</reference>
<feature type="region of interest" description="Disordered" evidence="1">
    <location>
        <begin position="1"/>
        <end position="23"/>
    </location>
</feature>
<feature type="non-terminal residue" evidence="2">
    <location>
        <position position="1"/>
    </location>
</feature>
<feature type="compositionally biased region" description="Polar residues" evidence="1">
    <location>
        <begin position="1"/>
        <end position="12"/>
    </location>
</feature>
<evidence type="ECO:0000313" key="3">
    <source>
        <dbReference type="Proteomes" id="UP000265520"/>
    </source>
</evidence>